<gene>
    <name evidence="10" type="ORF">BA177_01810</name>
</gene>
<keyword evidence="3 5" id="KW-0378">Hydrolase</keyword>
<organism evidence="10 11">
    <name type="scientific">Woeseia oceani</name>
    <dbReference type="NCBI Taxonomy" id="1548547"/>
    <lineage>
        <taxon>Bacteria</taxon>
        <taxon>Pseudomonadati</taxon>
        <taxon>Pseudomonadota</taxon>
        <taxon>Gammaproteobacteria</taxon>
        <taxon>Woeseiales</taxon>
        <taxon>Woeseiaceae</taxon>
        <taxon>Woeseia</taxon>
    </lineage>
</organism>
<feature type="binding site" evidence="8">
    <location>
        <position position="215"/>
    </location>
    <ligand>
        <name>Zn(2+)</name>
        <dbReference type="ChEBI" id="CHEBI:29105"/>
    </ligand>
</feature>
<dbReference type="Pfam" id="PF01979">
    <property type="entry name" value="Amidohydro_1"/>
    <property type="match status" value="1"/>
</dbReference>
<dbReference type="PANTHER" id="PTHR11113:SF14">
    <property type="entry name" value="N-ACETYLGLUCOSAMINE-6-PHOSPHATE DEACETYLASE"/>
    <property type="match status" value="1"/>
</dbReference>
<dbReference type="NCBIfam" id="TIGR00221">
    <property type="entry name" value="nagA"/>
    <property type="match status" value="1"/>
</dbReference>
<dbReference type="GO" id="GO:0046872">
    <property type="term" value="F:metal ion binding"/>
    <property type="evidence" value="ECO:0007669"/>
    <property type="project" value="UniProtKB-KW"/>
</dbReference>
<dbReference type="InterPro" id="IPR011059">
    <property type="entry name" value="Metal-dep_hydrolase_composite"/>
</dbReference>
<comment type="similarity">
    <text evidence="1 5">Belongs to the metallo-dependent hydrolases superfamily. NagA family.</text>
</comment>
<feature type="binding site" evidence="7">
    <location>
        <begin position="306"/>
        <end position="308"/>
    </location>
    <ligand>
        <name>substrate</name>
    </ligand>
</feature>
<dbReference type="AlphaFoldDB" id="A0A193LC59"/>
<evidence type="ECO:0000256" key="7">
    <source>
        <dbReference type="PIRSR" id="PIRSR038994-2"/>
    </source>
</evidence>
<evidence type="ECO:0000313" key="10">
    <source>
        <dbReference type="EMBL" id="ANO50120.1"/>
    </source>
</evidence>
<dbReference type="Proteomes" id="UP000092695">
    <property type="component" value="Chromosome"/>
</dbReference>
<dbReference type="PIRSF" id="PIRSF038994">
    <property type="entry name" value="NagA"/>
    <property type="match status" value="1"/>
</dbReference>
<dbReference type="GO" id="GO:0006046">
    <property type="term" value="P:N-acetylglucosamine catabolic process"/>
    <property type="evidence" value="ECO:0007669"/>
    <property type="project" value="TreeGrafter"/>
</dbReference>
<dbReference type="KEGG" id="woc:BA177_01810"/>
<keyword evidence="2 8" id="KW-0479">Metal-binding</keyword>
<dbReference type="InterPro" id="IPR032466">
    <property type="entry name" value="Metal_Hydrolase"/>
</dbReference>
<accession>A0A193LC59</accession>
<protein>
    <submittedName>
        <fullName evidence="10">N-acetylglucosamine-6-phosphate deacetylase</fullName>
    </submittedName>
</protein>
<dbReference type="PANTHER" id="PTHR11113">
    <property type="entry name" value="N-ACETYLGLUCOSAMINE-6-PHOSPHATE DEACETYLASE"/>
    <property type="match status" value="1"/>
</dbReference>
<feature type="binding site" evidence="7">
    <location>
        <begin position="218"/>
        <end position="219"/>
    </location>
    <ligand>
        <name>substrate</name>
    </ligand>
</feature>
<evidence type="ECO:0000256" key="2">
    <source>
        <dbReference type="ARBA" id="ARBA00022723"/>
    </source>
</evidence>
<evidence type="ECO:0000256" key="6">
    <source>
        <dbReference type="PIRSR" id="PIRSR038994-1"/>
    </source>
</evidence>
<evidence type="ECO:0000256" key="4">
    <source>
        <dbReference type="ARBA" id="ARBA00023277"/>
    </source>
</evidence>
<proteinExistence type="inferred from homology"/>
<dbReference type="RefSeq" id="WP_068612217.1">
    <property type="nucleotide sequence ID" value="NZ_CP016268.1"/>
</dbReference>
<evidence type="ECO:0000313" key="11">
    <source>
        <dbReference type="Proteomes" id="UP000092695"/>
    </source>
</evidence>
<feature type="binding site" evidence="7">
    <location>
        <position position="226"/>
    </location>
    <ligand>
        <name>substrate</name>
    </ligand>
</feature>
<feature type="binding site" evidence="8">
    <location>
        <position position="130"/>
    </location>
    <ligand>
        <name>Zn(2+)</name>
        <dbReference type="ChEBI" id="CHEBI:29105"/>
    </ligand>
</feature>
<sequence>MKQRLTNCRLFDGENVYRDKDLLLANGQVVDVIDTADGFSADYVIDDIGGRLLAPGLIDLQVNGGGGVLFNDALTVDALRTIAAAHRQYGSTAILPTLITDSDDVVDAALAAVTDAIAAKVPGIIGIHLEGPYLNPRYKGVHDAGRMRAMDDAAVARIEASRAGPTLLTLAPETVASELISRLSDSGIIVFGGHSAATYEQTRQALDAGMRGFTHLFNAMSPMQSRAPGMVGAALEDRDSYFGIIADGHHVHPAVFSIAVAAKTQGKALLVTDAMPSVGSDRKTFDLFGVAVRAEGGRCLTVDGTLAGADIGMITAVKNASTFAGLDRFEALRMASAYPAAALGVDDQLGYLKAGYRANLIELDADMNVCRSWIDGDVQIHSH</sequence>
<evidence type="ECO:0000256" key="1">
    <source>
        <dbReference type="ARBA" id="ARBA00010716"/>
    </source>
</evidence>
<dbReference type="Gene3D" id="3.20.20.140">
    <property type="entry name" value="Metal-dependent hydrolases"/>
    <property type="match status" value="1"/>
</dbReference>
<feature type="binding site" evidence="7">
    <location>
        <position position="141"/>
    </location>
    <ligand>
        <name>substrate</name>
    </ligand>
</feature>
<feature type="domain" description="Amidohydrolase-related" evidence="9">
    <location>
        <begin position="53"/>
        <end position="370"/>
    </location>
</feature>
<dbReference type="CDD" id="cd00854">
    <property type="entry name" value="NagA"/>
    <property type="match status" value="1"/>
</dbReference>
<keyword evidence="4 5" id="KW-0119">Carbohydrate metabolism</keyword>
<reference evidence="10 11" key="1">
    <citation type="submission" date="2016-06" db="EMBL/GenBank/DDBJ databases">
        <title>Complete genome sequence of a deep-branching marine Gamma Proteobacterium Woeseia oceani type strain XK5.</title>
        <authorList>
            <person name="Mu D."/>
            <person name="Du Z."/>
        </authorList>
    </citation>
    <scope>NUCLEOTIDE SEQUENCE [LARGE SCALE GENOMIC DNA]</scope>
    <source>
        <strain evidence="10 11">XK5</strain>
    </source>
</reference>
<evidence type="ECO:0000256" key="3">
    <source>
        <dbReference type="ARBA" id="ARBA00022801"/>
    </source>
</evidence>
<dbReference type="Gene3D" id="2.30.40.10">
    <property type="entry name" value="Urease, subunit C, domain 1"/>
    <property type="match status" value="1"/>
</dbReference>
<name>A0A193LC59_9GAMM</name>
<dbReference type="InterPro" id="IPR006680">
    <property type="entry name" value="Amidohydro-rel"/>
</dbReference>
<evidence type="ECO:0000259" key="9">
    <source>
        <dbReference type="Pfam" id="PF01979"/>
    </source>
</evidence>
<comment type="cofactor">
    <cofactor evidence="8">
        <name>a divalent metal cation</name>
        <dbReference type="ChEBI" id="CHEBI:60240"/>
    </cofactor>
    <text evidence="8">Binds 1 divalent metal cation per subunit.</text>
</comment>
<dbReference type="SUPFAM" id="SSF51556">
    <property type="entry name" value="Metallo-dependent hydrolases"/>
    <property type="match status" value="1"/>
</dbReference>
<dbReference type="OrthoDB" id="9776488at2"/>
<dbReference type="GO" id="GO:0008448">
    <property type="term" value="F:N-acetylglucosamine-6-phosphate deacetylase activity"/>
    <property type="evidence" value="ECO:0007669"/>
    <property type="project" value="InterPro"/>
</dbReference>
<dbReference type="STRING" id="1548547.BA177_01810"/>
<evidence type="ECO:0000256" key="5">
    <source>
        <dbReference type="PIRNR" id="PIRNR038994"/>
    </source>
</evidence>
<evidence type="ECO:0000256" key="8">
    <source>
        <dbReference type="PIRSR" id="PIRSR038994-3"/>
    </source>
</evidence>
<dbReference type="EMBL" id="CP016268">
    <property type="protein sequence ID" value="ANO50120.1"/>
    <property type="molecule type" value="Genomic_DNA"/>
</dbReference>
<feature type="binding site" evidence="7">
    <location>
        <position position="250"/>
    </location>
    <ligand>
        <name>substrate</name>
    </ligand>
</feature>
<dbReference type="SUPFAM" id="SSF51338">
    <property type="entry name" value="Composite domain of metallo-dependent hydrolases"/>
    <property type="match status" value="1"/>
</dbReference>
<feature type="active site" description="Proton donor/acceptor" evidence="6">
    <location>
        <position position="273"/>
    </location>
</feature>
<feature type="binding site" evidence="8">
    <location>
        <position position="194"/>
    </location>
    <ligand>
        <name>Zn(2+)</name>
        <dbReference type="ChEBI" id="CHEBI:29105"/>
    </ligand>
</feature>
<keyword evidence="11" id="KW-1185">Reference proteome</keyword>
<dbReference type="InterPro" id="IPR003764">
    <property type="entry name" value="GlcNAc_6-P_deAcase"/>
</dbReference>